<feature type="transmembrane region" description="Helical" evidence="8">
    <location>
        <begin position="47"/>
        <end position="69"/>
    </location>
</feature>
<evidence type="ECO:0000313" key="9">
    <source>
        <dbReference type="EMBL" id="EHP44992.1"/>
    </source>
</evidence>
<dbReference type="GO" id="GO:0016780">
    <property type="term" value="F:phosphotransferase activity, for other substituted phosphate groups"/>
    <property type="evidence" value="ECO:0007669"/>
    <property type="project" value="InterPro"/>
</dbReference>
<evidence type="ECO:0000256" key="6">
    <source>
        <dbReference type="ARBA" id="ARBA00023136"/>
    </source>
</evidence>
<keyword evidence="2" id="KW-1003">Cell membrane</keyword>
<protein>
    <submittedName>
        <fullName evidence="9">Uncharacterized protein</fullName>
    </submittedName>
</protein>
<feature type="transmembrane region" description="Helical" evidence="8">
    <location>
        <begin position="104"/>
        <end position="121"/>
    </location>
</feature>
<dbReference type="Pfam" id="PF00953">
    <property type="entry name" value="Glycos_transf_4"/>
    <property type="match status" value="1"/>
</dbReference>
<keyword evidence="5 8" id="KW-1133">Transmembrane helix</keyword>
<dbReference type="HOGENOM" id="CLU_023982_1_1_10"/>
<feature type="transmembrane region" description="Helical" evidence="8">
    <location>
        <begin position="213"/>
        <end position="233"/>
    </location>
</feature>
<keyword evidence="10" id="KW-1185">Reference proteome</keyword>
<comment type="cofactor">
    <cofactor evidence="7">
        <name>Mg(2+)</name>
        <dbReference type="ChEBI" id="CHEBI:18420"/>
    </cofactor>
</comment>
<evidence type="ECO:0000256" key="7">
    <source>
        <dbReference type="PIRSR" id="PIRSR600715-1"/>
    </source>
</evidence>
<organism evidence="9 10">
    <name type="scientific">Odoribacter laneus YIT 12061</name>
    <dbReference type="NCBI Taxonomy" id="742817"/>
    <lineage>
        <taxon>Bacteria</taxon>
        <taxon>Pseudomonadati</taxon>
        <taxon>Bacteroidota</taxon>
        <taxon>Bacteroidia</taxon>
        <taxon>Bacteroidales</taxon>
        <taxon>Odoribacteraceae</taxon>
        <taxon>Odoribacter</taxon>
    </lineage>
</organism>
<reference evidence="9 10" key="1">
    <citation type="submission" date="2012-01" db="EMBL/GenBank/DDBJ databases">
        <title>The Genome Sequence of Odoribacter laneus YIT 12061.</title>
        <authorList>
            <consortium name="The Broad Institute Genome Sequencing Platform"/>
            <person name="Earl A."/>
            <person name="Ward D."/>
            <person name="Feldgarden M."/>
            <person name="Gevers D."/>
            <person name="Morotomi M."/>
            <person name="Young S.K."/>
            <person name="Zeng Q."/>
            <person name="Gargeya S."/>
            <person name="Fitzgerald M."/>
            <person name="Haas B."/>
            <person name="Abouelleil A."/>
            <person name="Alvarado L."/>
            <person name="Arachchi H.M."/>
            <person name="Berlin A."/>
            <person name="Chapman S.B."/>
            <person name="Gearin G."/>
            <person name="Goldberg J."/>
            <person name="Griggs A."/>
            <person name="Gujja S."/>
            <person name="Hansen M."/>
            <person name="Heiman D."/>
            <person name="Howarth C."/>
            <person name="Larimer J."/>
            <person name="Lui A."/>
            <person name="MacDonald P.J.P."/>
            <person name="McCowen C."/>
            <person name="Montmayeur A."/>
            <person name="Murphy C."/>
            <person name="Neiman D."/>
            <person name="Pearson M."/>
            <person name="Priest M."/>
            <person name="Roberts A."/>
            <person name="Saif S."/>
            <person name="Shea T."/>
            <person name="Sisk P."/>
            <person name="Stolte C."/>
            <person name="Sykes S."/>
            <person name="Wortman J."/>
            <person name="Nusbaum C."/>
            <person name="Birren B."/>
        </authorList>
    </citation>
    <scope>NUCLEOTIDE SEQUENCE [LARGE SCALE GENOMIC DNA]</scope>
    <source>
        <strain evidence="9 10">YIT 12061</strain>
    </source>
</reference>
<dbReference type="GO" id="GO:0071555">
    <property type="term" value="P:cell wall organization"/>
    <property type="evidence" value="ECO:0007669"/>
    <property type="project" value="TreeGrafter"/>
</dbReference>
<dbReference type="InterPro" id="IPR000715">
    <property type="entry name" value="Glycosyl_transferase_4"/>
</dbReference>
<dbReference type="PATRIC" id="fig|742817.3.peg.3248"/>
<evidence type="ECO:0000256" key="2">
    <source>
        <dbReference type="ARBA" id="ARBA00022475"/>
    </source>
</evidence>
<dbReference type="GO" id="GO:0005886">
    <property type="term" value="C:plasma membrane"/>
    <property type="evidence" value="ECO:0007669"/>
    <property type="project" value="UniProtKB-SubCell"/>
</dbReference>
<dbReference type="GO" id="GO:0009103">
    <property type="term" value="P:lipopolysaccharide biosynthetic process"/>
    <property type="evidence" value="ECO:0007669"/>
    <property type="project" value="TreeGrafter"/>
</dbReference>
<dbReference type="PANTHER" id="PTHR22926">
    <property type="entry name" value="PHOSPHO-N-ACETYLMURAMOYL-PENTAPEPTIDE-TRANSFERASE"/>
    <property type="match status" value="1"/>
</dbReference>
<comment type="subcellular location">
    <subcellularLocation>
        <location evidence="1">Cell membrane</location>
        <topology evidence="1">Multi-pass membrane protein</topology>
    </subcellularLocation>
</comment>
<feature type="transmembrane region" description="Helical" evidence="8">
    <location>
        <begin position="6"/>
        <end position="26"/>
    </location>
</feature>
<feature type="transmembrane region" description="Helical" evidence="8">
    <location>
        <begin position="127"/>
        <end position="150"/>
    </location>
</feature>
<dbReference type="CDD" id="cd06853">
    <property type="entry name" value="GT_WecA_like"/>
    <property type="match status" value="1"/>
</dbReference>
<feature type="transmembrane region" description="Helical" evidence="8">
    <location>
        <begin position="162"/>
        <end position="182"/>
    </location>
</feature>
<feature type="binding site" evidence="7">
    <location>
        <position position="154"/>
    </location>
    <ligand>
        <name>Mg(2+)</name>
        <dbReference type="ChEBI" id="CHEBI:18420"/>
    </ligand>
</feature>
<dbReference type="Proteomes" id="UP000004892">
    <property type="component" value="Unassembled WGS sequence"/>
</dbReference>
<feature type="binding site" evidence="7">
    <location>
        <position position="216"/>
    </location>
    <ligand>
        <name>Mg(2+)</name>
        <dbReference type="ChEBI" id="CHEBI:18420"/>
    </ligand>
</feature>
<feature type="transmembrane region" description="Helical" evidence="8">
    <location>
        <begin position="325"/>
        <end position="348"/>
    </location>
</feature>
<evidence type="ECO:0000256" key="8">
    <source>
        <dbReference type="SAM" id="Phobius"/>
    </source>
</evidence>
<dbReference type="PANTHER" id="PTHR22926:SF3">
    <property type="entry name" value="UNDECAPRENYL-PHOSPHATE ALPHA-N-ACETYLGLUCOSAMINYL 1-PHOSPHATE TRANSFERASE"/>
    <property type="match status" value="1"/>
</dbReference>
<sequence length="384" mass="43528">MEFFMIIFLSVMFSAILVLLVHPRLVKIARIKSIVDNPNARKLNKEPIPILGGVGVFFGIFITVGLFYFHYDCSSLFIVFIAILLMLFTGVADDILNLSPRIKFLLQIVAVCFLIAEGYLLDDLHGLYGIHYLPMGVAYPLTLIACVGVINAMNLIDGVDGLASGYGIIVATICGIVFLQYGDIPYAILAWALVGALFPFFMHNVFGRKYKMFIGDGGSLVLGVIFSAFMLNILQYEGSNSLGTYSVSFLMAVLAIPVFDTVRVMLIRIAKKRSPFSADKTHLHHMFIQLGFSHVLTTLQIILLNVFVIVLWYITALVWHISPEIQFLIIFLACLMVTYGIWHIVSYLEKYRPLLYNRLQQHIKLHYPQRNKFFLKIQRQLDRL</sequence>
<accession>H1DLA3</accession>
<evidence type="ECO:0000313" key="10">
    <source>
        <dbReference type="Proteomes" id="UP000004892"/>
    </source>
</evidence>
<feature type="transmembrane region" description="Helical" evidence="8">
    <location>
        <begin position="188"/>
        <end position="206"/>
    </location>
</feature>
<keyword evidence="6 8" id="KW-0472">Membrane</keyword>
<comment type="caution">
    <text evidence="9">The sequence shown here is derived from an EMBL/GenBank/DDBJ whole genome shotgun (WGS) entry which is preliminary data.</text>
</comment>
<evidence type="ECO:0000256" key="1">
    <source>
        <dbReference type="ARBA" id="ARBA00004651"/>
    </source>
</evidence>
<feature type="transmembrane region" description="Helical" evidence="8">
    <location>
        <begin position="75"/>
        <end position="92"/>
    </location>
</feature>
<keyword evidence="7" id="KW-0479">Metal-binding</keyword>
<dbReference type="PROSITE" id="PS01348">
    <property type="entry name" value="MRAY_2"/>
    <property type="match status" value="1"/>
</dbReference>
<keyword evidence="7" id="KW-0460">Magnesium</keyword>
<dbReference type="GO" id="GO:0044038">
    <property type="term" value="P:cell wall macromolecule biosynthetic process"/>
    <property type="evidence" value="ECO:0007669"/>
    <property type="project" value="TreeGrafter"/>
</dbReference>
<keyword evidence="3" id="KW-0808">Transferase</keyword>
<evidence type="ECO:0000256" key="3">
    <source>
        <dbReference type="ARBA" id="ARBA00022679"/>
    </source>
</evidence>
<feature type="transmembrane region" description="Helical" evidence="8">
    <location>
        <begin position="287"/>
        <end position="313"/>
    </location>
</feature>
<dbReference type="GO" id="GO:0046872">
    <property type="term" value="F:metal ion binding"/>
    <property type="evidence" value="ECO:0007669"/>
    <property type="project" value="UniProtKB-KW"/>
</dbReference>
<dbReference type="STRING" id="742817.HMPREF9449_03039"/>
<feature type="transmembrane region" description="Helical" evidence="8">
    <location>
        <begin position="245"/>
        <end position="266"/>
    </location>
</feature>
<keyword evidence="4 8" id="KW-0812">Transmembrane</keyword>
<dbReference type="AlphaFoldDB" id="H1DLA3"/>
<dbReference type="eggNOG" id="COG0472">
    <property type="taxonomic scope" value="Bacteria"/>
</dbReference>
<proteinExistence type="predicted"/>
<evidence type="ECO:0000256" key="4">
    <source>
        <dbReference type="ARBA" id="ARBA00022692"/>
    </source>
</evidence>
<gene>
    <name evidence="9" type="ORF">HMPREF9449_03039</name>
</gene>
<evidence type="ECO:0000256" key="5">
    <source>
        <dbReference type="ARBA" id="ARBA00022989"/>
    </source>
</evidence>
<dbReference type="EMBL" id="ADMC01000037">
    <property type="protein sequence ID" value="EHP44992.1"/>
    <property type="molecule type" value="Genomic_DNA"/>
</dbReference>
<name>H1DLA3_9BACT</name>
<dbReference type="InterPro" id="IPR018480">
    <property type="entry name" value="PNAcMuramoyl-5peptid_Trfase_CS"/>
</dbReference>